<dbReference type="NCBIfam" id="TIGR02734">
    <property type="entry name" value="crtI_fam"/>
    <property type="match status" value="1"/>
</dbReference>
<keyword evidence="2 4" id="KW-0125">Carotenoid biosynthesis</keyword>
<evidence type="ECO:0000256" key="4">
    <source>
        <dbReference type="RuleBase" id="RU362075"/>
    </source>
</evidence>
<comment type="pathway">
    <text evidence="1 4">Carotenoid biosynthesis.</text>
</comment>
<sequence length="524" mass="56178">MLGERLCGYPRGMRTVAGSTDRIVVIGAGLAGLSAALHLAGRGREVTVVERLAGPGGRAGRRDVAGHLLDTGPTVLTMPGVVEDTFAAVGESMADRLRMVRLDPAYRAHFADGSVLDVRADPEAMAEEIRAFAGPGEAAGYRRLRQWLLRLYEAEFAHFIGTNFDSPLRLLGPQLARLTVLGGFGQWERAVRRFIRDERLRRVFTFQALYAGVAPRTALALYAVIAYMDTIGGVYFPYGGMRALPDALAAAAADAGVTFRYGATVASLERRGRRVAAVHTEDGDRIGCDAVVLSCELPVAYRLLGCSPYRVVPLQLAPSAVVLHLSAPTVWEGTLHHNLLFGQAWESVFDDLVLDGRLMRDPSLLLTRPTATDRSLAPPGRQLLSLLAPVPNLADRPDDWDRAGPAYARRMLDTAAGRLGFAPSTVETLHLDTPADWERLGLTAGTPFSLSHTLRQTGPFRPANVPRAVENAVLAGCGTVPGVGIPTALMSGRLAADRITGVPRGRRVLIADPAGRLTPASGPR</sequence>
<dbReference type="InterPro" id="IPR014105">
    <property type="entry name" value="Carotenoid/retinoid_OxRdtase"/>
</dbReference>
<dbReference type="InterPro" id="IPR002937">
    <property type="entry name" value="Amino_oxidase"/>
</dbReference>
<evidence type="ECO:0000256" key="3">
    <source>
        <dbReference type="ARBA" id="ARBA00023002"/>
    </source>
</evidence>
<protein>
    <submittedName>
        <fullName evidence="6">Phytoene desaturase family protein</fullName>
    </submittedName>
</protein>
<accession>A0ABN0XD23</accession>
<dbReference type="Gene3D" id="3.50.50.60">
    <property type="entry name" value="FAD/NAD(P)-binding domain"/>
    <property type="match status" value="2"/>
</dbReference>
<comment type="caution">
    <text evidence="6">The sequence shown here is derived from an EMBL/GenBank/DDBJ whole genome shotgun (WGS) entry which is preliminary data.</text>
</comment>
<name>A0ABN0XD23_9ACTN</name>
<dbReference type="Proteomes" id="UP001501822">
    <property type="component" value="Unassembled WGS sequence"/>
</dbReference>
<evidence type="ECO:0000256" key="1">
    <source>
        <dbReference type="ARBA" id="ARBA00004829"/>
    </source>
</evidence>
<dbReference type="PANTHER" id="PTHR43734:SF1">
    <property type="entry name" value="PHYTOENE DESATURASE"/>
    <property type="match status" value="1"/>
</dbReference>
<evidence type="ECO:0000259" key="5">
    <source>
        <dbReference type="Pfam" id="PF01593"/>
    </source>
</evidence>
<keyword evidence="3 4" id="KW-0560">Oxidoreductase</keyword>
<dbReference type="PANTHER" id="PTHR43734">
    <property type="entry name" value="PHYTOENE DESATURASE"/>
    <property type="match status" value="1"/>
</dbReference>
<proteinExistence type="inferred from homology"/>
<keyword evidence="7" id="KW-1185">Reference proteome</keyword>
<gene>
    <name evidence="6" type="primary">crtI</name>
    <name evidence="6" type="ORF">GCM10010151_58820</name>
</gene>
<evidence type="ECO:0000313" key="7">
    <source>
        <dbReference type="Proteomes" id="UP001501822"/>
    </source>
</evidence>
<dbReference type="Pfam" id="PF01593">
    <property type="entry name" value="Amino_oxidase"/>
    <property type="match status" value="1"/>
</dbReference>
<dbReference type="InterPro" id="IPR036188">
    <property type="entry name" value="FAD/NAD-bd_sf"/>
</dbReference>
<evidence type="ECO:0000313" key="6">
    <source>
        <dbReference type="EMBL" id="GAA0361165.1"/>
    </source>
</evidence>
<reference evidence="6 7" key="1">
    <citation type="journal article" date="2019" name="Int. J. Syst. Evol. Microbiol.">
        <title>The Global Catalogue of Microorganisms (GCM) 10K type strain sequencing project: providing services to taxonomists for standard genome sequencing and annotation.</title>
        <authorList>
            <consortium name="The Broad Institute Genomics Platform"/>
            <consortium name="The Broad Institute Genome Sequencing Center for Infectious Disease"/>
            <person name="Wu L."/>
            <person name="Ma J."/>
        </authorList>
    </citation>
    <scope>NUCLEOTIDE SEQUENCE [LARGE SCALE GENOMIC DNA]</scope>
    <source>
        <strain evidence="6 7">JCM 3146</strain>
    </source>
</reference>
<dbReference type="EMBL" id="BAAABM010000054">
    <property type="protein sequence ID" value="GAA0361165.1"/>
    <property type="molecule type" value="Genomic_DNA"/>
</dbReference>
<organism evidence="6 7">
    <name type="scientific">Actinoallomurus spadix</name>
    <dbReference type="NCBI Taxonomy" id="79912"/>
    <lineage>
        <taxon>Bacteria</taxon>
        <taxon>Bacillati</taxon>
        <taxon>Actinomycetota</taxon>
        <taxon>Actinomycetes</taxon>
        <taxon>Streptosporangiales</taxon>
        <taxon>Thermomonosporaceae</taxon>
        <taxon>Actinoallomurus</taxon>
    </lineage>
</organism>
<feature type="domain" description="Amine oxidase" evidence="5">
    <location>
        <begin position="30"/>
        <end position="499"/>
    </location>
</feature>
<dbReference type="SUPFAM" id="SSF51905">
    <property type="entry name" value="FAD/NAD(P)-binding domain"/>
    <property type="match status" value="1"/>
</dbReference>
<comment type="similarity">
    <text evidence="4">Belongs to the carotenoid/retinoid oxidoreductase family.</text>
</comment>
<evidence type="ECO:0000256" key="2">
    <source>
        <dbReference type="ARBA" id="ARBA00022746"/>
    </source>
</evidence>